<sequence length="100" mass="10834">MGLHISNGEGSMTCVAGTSACHQTSRQWCSQTAHNPHPLRHQACSQCTWLRGASDNVITLLASPALGVGSTEWAWFHTRPAGYCPHSLHPYQVSVVLSHN</sequence>
<organism evidence="1 2">
    <name type="scientific">Dryococelus australis</name>
    <dbReference type="NCBI Taxonomy" id="614101"/>
    <lineage>
        <taxon>Eukaryota</taxon>
        <taxon>Metazoa</taxon>
        <taxon>Ecdysozoa</taxon>
        <taxon>Arthropoda</taxon>
        <taxon>Hexapoda</taxon>
        <taxon>Insecta</taxon>
        <taxon>Pterygota</taxon>
        <taxon>Neoptera</taxon>
        <taxon>Polyneoptera</taxon>
        <taxon>Phasmatodea</taxon>
        <taxon>Verophasmatodea</taxon>
        <taxon>Anareolatae</taxon>
        <taxon>Phasmatidae</taxon>
        <taxon>Eurycanthinae</taxon>
        <taxon>Dryococelus</taxon>
    </lineage>
</organism>
<dbReference type="EMBL" id="JARBHB010000004">
    <property type="protein sequence ID" value="KAJ8887616.1"/>
    <property type="molecule type" value="Genomic_DNA"/>
</dbReference>
<name>A0ABQ9HU55_9NEOP</name>
<evidence type="ECO:0000313" key="2">
    <source>
        <dbReference type="Proteomes" id="UP001159363"/>
    </source>
</evidence>
<dbReference type="Proteomes" id="UP001159363">
    <property type="component" value="Chromosome X"/>
</dbReference>
<reference evidence="1 2" key="1">
    <citation type="submission" date="2023-02" db="EMBL/GenBank/DDBJ databases">
        <title>LHISI_Scaffold_Assembly.</title>
        <authorList>
            <person name="Stuart O.P."/>
            <person name="Cleave R."/>
            <person name="Magrath M.J.L."/>
            <person name="Mikheyev A.S."/>
        </authorList>
    </citation>
    <scope>NUCLEOTIDE SEQUENCE [LARGE SCALE GENOMIC DNA]</scope>
    <source>
        <strain evidence="1">Daus_M_001</strain>
        <tissue evidence="1">Leg muscle</tissue>
    </source>
</reference>
<evidence type="ECO:0000313" key="1">
    <source>
        <dbReference type="EMBL" id="KAJ8887616.1"/>
    </source>
</evidence>
<comment type="caution">
    <text evidence="1">The sequence shown here is derived from an EMBL/GenBank/DDBJ whole genome shotgun (WGS) entry which is preliminary data.</text>
</comment>
<proteinExistence type="predicted"/>
<gene>
    <name evidence="1" type="ORF">PR048_013833</name>
</gene>
<protein>
    <submittedName>
        <fullName evidence="1">Uncharacterized protein</fullName>
    </submittedName>
</protein>
<accession>A0ABQ9HU55</accession>
<keyword evidence="2" id="KW-1185">Reference proteome</keyword>